<dbReference type="Pfam" id="PF10079">
    <property type="entry name" value="Rossmann-like_BshC"/>
    <property type="match status" value="1"/>
</dbReference>
<dbReference type="Pfam" id="PF24850">
    <property type="entry name" value="CC_BshC"/>
    <property type="match status" value="1"/>
</dbReference>
<evidence type="ECO:0000259" key="3">
    <source>
        <dbReference type="Pfam" id="PF10079"/>
    </source>
</evidence>
<dbReference type="InterPro" id="IPR055399">
    <property type="entry name" value="CC_BshC"/>
</dbReference>
<dbReference type="EC" id="6.-.-.-" evidence="2"/>
<dbReference type="NCBIfam" id="TIGR03998">
    <property type="entry name" value="thiol_BshC"/>
    <property type="match status" value="1"/>
</dbReference>
<dbReference type="InterPro" id="IPR055398">
    <property type="entry name" value="Rossmann-like_BshC"/>
</dbReference>
<dbReference type="SMR" id="A0A268P4L9"/>
<proteinExistence type="inferred from homology"/>
<comment type="similarity">
    <text evidence="2">Belongs to the BshC family.</text>
</comment>
<dbReference type="Proteomes" id="UP000216207">
    <property type="component" value="Unassembled WGS sequence"/>
</dbReference>
<organism evidence="5 6">
    <name type="scientific">Shouchella clausii</name>
    <name type="common">Alkalihalobacillus clausii</name>
    <dbReference type="NCBI Taxonomy" id="79880"/>
    <lineage>
        <taxon>Bacteria</taxon>
        <taxon>Bacillati</taxon>
        <taxon>Bacillota</taxon>
        <taxon>Bacilli</taxon>
        <taxon>Bacillales</taxon>
        <taxon>Bacillaceae</taxon>
        <taxon>Shouchella</taxon>
    </lineage>
</organism>
<dbReference type="GO" id="GO:0016874">
    <property type="term" value="F:ligase activity"/>
    <property type="evidence" value="ECO:0007669"/>
    <property type="project" value="UniProtKB-UniRule"/>
</dbReference>
<dbReference type="InterPro" id="IPR011199">
    <property type="entry name" value="Bacillithiol_biosynth_BshC"/>
</dbReference>
<dbReference type="HAMAP" id="MF_01867">
    <property type="entry name" value="BshC"/>
    <property type="match status" value="1"/>
</dbReference>
<keyword evidence="1 2" id="KW-0436">Ligase</keyword>
<evidence type="ECO:0000313" key="6">
    <source>
        <dbReference type="Proteomes" id="UP000216207"/>
    </source>
</evidence>
<sequence>MRFEALDTRRLTGFLAEYVNQPDQCSDLFSYRWKTNGWEQERSEDLAKRSFSHRQALCRLLEARHAPLRKREACMDNIHKLKQENALVVVAGQQAGLMTGPLYTAYKAMSVILLAKQYEATLNQPVVPLFWIAGEDHDLDEVRYVHYLKGDMWKKLMLGDEPNGEAASTKVLPKKELDTFLAKLFASLPETSYTNTLKAMVTQAAATAGTYTEFFKLLMHELFYREGLLFLDSNDPELRAIERPFFKQLIRKVDALQECQAAGEARFVEKGYPSPIATEKQNAHLFYTLDGKRRRLDYEAGRFYVRETERQFTKEELLAEVDSHPQRFSNNVVTRPLMQEWLLPTLAFVAGPGELAYWATLKDVFALFDYKLTPIIPRLSATFVPCRVEKHLRERKEAAETYILGEGEKLKEAWLASQHSYPVAQRAQAAAEAIEAAHLPFRELAGEISPTLKKMGEKNRAFIQGQIAFLKERMEREIREQHQVGLSKYDEAMTWLHPKDAPQERILHSFILLNTAGIDIFSRLLEKKPPHTGAHLVFYV</sequence>
<evidence type="ECO:0000256" key="1">
    <source>
        <dbReference type="ARBA" id="ARBA00022598"/>
    </source>
</evidence>
<evidence type="ECO:0000256" key="2">
    <source>
        <dbReference type="HAMAP-Rule" id="MF_01867"/>
    </source>
</evidence>
<dbReference type="OMA" id="YWMATED"/>
<evidence type="ECO:0000259" key="4">
    <source>
        <dbReference type="Pfam" id="PF24850"/>
    </source>
</evidence>
<evidence type="ECO:0000313" key="5">
    <source>
        <dbReference type="EMBL" id="PAE90255.1"/>
    </source>
</evidence>
<reference evidence="5 6" key="1">
    <citation type="submission" date="2017-07" db="EMBL/GenBank/DDBJ databases">
        <title>Isolation and whole genome analysis of endospore-forming bacteria from heroin.</title>
        <authorList>
            <person name="Kalinowski J."/>
            <person name="Ahrens B."/>
            <person name="Al-Dilaimi A."/>
            <person name="Winkler A."/>
            <person name="Wibberg D."/>
            <person name="Schleenbecker U."/>
            <person name="Ruckert C."/>
            <person name="Wolfel R."/>
            <person name="Grass G."/>
        </authorList>
    </citation>
    <scope>NUCLEOTIDE SEQUENCE [LARGE SCALE GENOMIC DNA]</scope>
    <source>
        <strain evidence="5 6">7539</strain>
    </source>
</reference>
<dbReference type="AlphaFoldDB" id="A0A268P4L9"/>
<feature type="domain" description="Bacillithiol biosynthesis BshC N-terminal Rossmann-like" evidence="3">
    <location>
        <begin position="1"/>
        <end position="379"/>
    </location>
</feature>
<dbReference type="EMBL" id="NPCC01000005">
    <property type="protein sequence ID" value="PAE90255.1"/>
    <property type="molecule type" value="Genomic_DNA"/>
</dbReference>
<accession>A0A268P4L9</accession>
<comment type="caution">
    <text evidence="5">The sequence shown here is derived from an EMBL/GenBank/DDBJ whole genome shotgun (WGS) entry which is preliminary data.</text>
</comment>
<protein>
    <recommendedName>
        <fullName evidence="2">Putative cysteine ligase BshC</fullName>
        <ecNumber evidence="2">6.-.-.-</ecNumber>
    </recommendedName>
</protein>
<comment type="function">
    <text evidence="2">Involved in bacillithiol (BSH) biosynthesis. May catalyze the last step of the pathway, the addition of cysteine to glucosamine malate (GlcN-Mal) to generate BSH.</text>
</comment>
<gene>
    <name evidence="2 5" type="primary">bshC</name>
    <name evidence="5" type="ORF">CHH72_04550</name>
</gene>
<dbReference type="PIRSF" id="PIRSF012535">
    <property type="entry name" value="UCP012535"/>
    <property type="match status" value="1"/>
</dbReference>
<dbReference type="RefSeq" id="WP_011247209.1">
    <property type="nucleotide sequence ID" value="NZ_CP012475.1"/>
</dbReference>
<feature type="domain" description="Bacillithiol biosynthesis BshC C-terminal coiled-coil" evidence="4">
    <location>
        <begin position="381"/>
        <end position="539"/>
    </location>
</feature>
<name>A0A268P4L9_SHOCL</name>